<name>A0AA39WMU8_9PEZI</name>
<comment type="caution">
    <text evidence="1">The sequence shown here is derived from an EMBL/GenBank/DDBJ whole genome shotgun (WGS) entry which is preliminary data.</text>
</comment>
<sequence length="245" mass="26927">MNDLGHEMAAAGWVRWSLPSRFEMGCGGGQTVEEKVLVGCSHLLRRVVHPSPVDRLLSGHDPSAAPCNQSQPSTVYLSVLGVTPTHVLDLTSFPPFQLCSCYSASLRRVCGSVPQNPRSCPLLTLLVCFGCATGLCFWVSRLHLEPPSPVRPCTSVLDWSRDFAVRPSRSPSLCCALPSDVTAYTSPAPYPQLILGPAPVCPFVTVPRRCNRSLCMCVCFELRFATLRNHQEPFTLLFSIILYMF</sequence>
<dbReference type="EMBL" id="JAULSR010000005">
    <property type="protein sequence ID" value="KAK0618165.1"/>
    <property type="molecule type" value="Genomic_DNA"/>
</dbReference>
<protein>
    <submittedName>
        <fullName evidence="1">Uncharacterized protein</fullName>
    </submittedName>
</protein>
<evidence type="ECO:0000313" key="1">
    <source>
        <dbReference type="EMBL" id="KAK0618165.1"/>
    </source>
</evidence>
<keyword evidence="2" id="KW-1185">Reference proteome</keyword>
<proteinExistence type="predicted"/>
<dbReference type="AlphaFoldDB" id="A0AA39WMU8"/>
<reference evidence="1" key="1">
    <citation type="submission" date="2023-06" db="EMBL/GenBank/DDBJ databases">
        <title>Genome-scale phylogeny and comparative genomics of the fungal order Sordariales.</title>
        <authorList>
            <consortium name="Lawrence Berkeley National Laboratory"/>
            <person name="Hensen N."/>
            <person name="Bonometti L."/>
            <person name="Westerberg I."/>
            <person name="Brannstrom I.O."/>
            <person name="Guillou S."/>
            <person name="Cros-Aarteil S."/>
            <person name="Calhoun S."/>
            <person name="Haridas S."/>
            <person name="Kuo A."/>
            <person name="Mondo S."/>
            <person name="Pangilinan J."/>
            <person name="Riley R."/>
            <person name="LaButti K."/>
            <person name="Andreopoulos B."/>
            <person name="Lipzen A."/>
            <person name="Chen C."/>
            <person name="Yanf M."/>
            <person name="Daum C."/>
            <person name="Ng V."/>
            <person name="Clum A."/>
            <person name="Steindorff A."/>
            <person name="Ohm R."/>
            <person name="Martin F."/>
            <person name="Silar P."/>
            <person name="Natvig D."/>
            <person name="Lalanne C."/>
            <person name="Gautier V."/>
            <person name="Ament-velasquez S.L."/>
            <person name="Kruys A."/>
            <person name="Hutchinson M.I."/>
            <person name="Powell A.J."/>
            <person name="Barry K."/>
            <person name="Miller A.N."/>
            <person name="Grigoriev I.V."/>
            <person name="Debuchy R."/>
            <person name="Gladieux P."/>
            <person name="Thoren M.H."/>
            <person name="Johannesson H."/>
        </authorList>
    </citation>
    <scope>NUCLEOTIDE SEQUENCE</scope>
    <source>
        <strain evidence="1">SMH3391-2</strain>
    </source>
</reference>
<dbReference type="Proteomes" id="UP001174934">
    <property type="component" value="Unassembled WGS sequence"/>
</dbReference>
<gene>
    <name evidence="1" type="ORF">B0T17DRAFT_327234</name>
</gene>
<organism evidence="1 2">
    <name type="scientific">Bombardia bombarda</name>
    <dbReference type="NCBI Taxonomy" id="252184"/>
    <lineage>
        <taxon>Eukaryota</taxon>
        <taxon>Fungi</taxon>
        <taxon>Dikarya</taxon>
        <taxon>Ascomycota</taxon>
        <taxon>Pezizomycotina</taxon>
        <taxon>Sordariomycetes</taxon>
        <taxon>Sordariomycetidae</taxon>
        <taxon>Sordariales</taxon>
        <taxon>Lasiosphaeriaceae</taxon>
        <taxon>Bombardia</taxon>
    </lineage>
</organism>
<evidence type="ECO:0000313" key="2">
    <source>
        <dbReference type="Proteomes" id="UP001174934"/>
    </source>
</evidence>
<accession>A0AA39WMU8</accession>